<dbReference type="AlphaFoldDB" id="A0AB39UX98"/>
<dbReference type="InterPro" id="IPR001406">
    <property type="entry name" value="PsdUridine_synth_TruA"/>
</dbReference>
<feature type="domain" description="Pseudouridine synthase I TruA alpha/beta" evidence="8">
    <location>
        <begin position="19"/>
        <end position="118"/>
    </location>
</feature>
<dbReference type="EMBL" id="CP154858">
    <property type="protein sequence ID" value="XDT72896.1"/>
    <property type="molecule type" value="Genomic_DNA"/>
</dbReference>
<comment type="catalytic activity">
    <reaction evidence="4 7">
        <text>uridine(38/39/40) in tRNA = pseudouridine(38/39/40) in tRNA</text>
        <dbReference type="Rhea" id="RHEA:22376"/>
        <dbReference type="Rhea" id="RHEA-COMP:10085"/>
        <dbReference type="Rhea" id="RHEA-COMP:10087"/>
        <dbReference type="ChEBI" id="CHEBI:65314"/>
        <dbReference type="ChEBI" id="CHEBI:65315"/>
        <dbReference type="EC" id="5.4.99.12"/>
    </reaction>
</comment>
<comment type="caution">
    <text evidence="4">Lacks conserved residue(s) required for the propagation of feature annotation.</text>
</comment>
<keyword evidence="3 4" id="KW-0413">Isomerase</keyword>
<dbReference type="Pfam" id="PF01416">
    <property type="entry name" value="PseudoU_synth_1"/>
    <property type="match status" value="2"/>
</dbReference>
<comment type="function">
    <text evidence="4">Formation of pseudouridine at positions 38, 39 and 40 in the anticodon stem and loop of transfer RNAs.</text>
</comment>
<dbReference type="HAMAP" id="MF_00171">
    <property type="entry name" value="TruA"/>
    <property type="match status" value="1"/>
</dbReference>
<evidence type="ECO:0000256" key="6">
    <source>
        <dbReference type="PIRSR" id="PIRSR001430-2"/>
    </source>
</evidence>
<dbReference type="RefSeq" id="WP_369601896.1">
    <property type="nucleotide sequence ID" value="NZ_CP154858.1"/>
</dbReference>
<dbReference type="InterPro" id="IPR020095">
    <property type="entry name" value="PsdUridine_synth_TruA_C"/>
</dbReference>
<evidence type="ECO:0000259" key="8">
    <source>
        <dbReference type="Pfam" id="PF01416"/>
    </source>
</evidence>
<dbReference type="GO" id="GO:0160147">
    <property type="term" value="F:tRNA pseudouridine(38-40) synthase activity"/>
    <property type="evidence" value="ECO:0007669"/>
    <property type="project" value="UniProtKB-EC"/>
</dbReference>
<dbReference type="GO" id="GO:0031119">
    <property type="term" value="P:tRNA pseudouridine synthesis"/>
    <property type="evidence" value="ECO:0007669"/>
    <property type="project" value="UniProtKB-UniRule"/>
</dbReference>
<evidence type="ECO:0000256" key="5">
    <source>
        <dbReference type="PIRSR" id="PIRSR001430-1"/>
    </source>
</evidence>
<keyword evidence="2 4" id="KW-0819">tRNA processing</keyword>
<dbReference type="FunFam" id="3.30.70.580:FF:000001">
    <property type="entry name" value="tRNA pseudouridine synthase A"/>
    <property type="match status" value="1"/>
</dbReference>
<comment type="similarity">
    <text evidence="1 4 7">Belongs to the tRNA pseudouridine synthase TruA family.</text>
</comment>
<dbReference type="PANTHER" id="PTHR11142">
    <property type="entry name" value="PSEUDOURIDYLATE SYNTHASE"/>
    <property type="match status" value="1"/>
</dbReference>
<dbReference type="NCBIfam" id="TIGR00071">
    <property type="entry name" value="hisT_truA"/>
    <property type="match status" value="1"/>
</dbReference>
<dbReference type="Gene3D" id="3.30.70.660">
    <property type="entry name" value="Pseudouridine synthase I, catalytic domain, C-terminal subdomain"/>
    <property type="match status" value="1"/>
</dbReference>
<dbReference type="InterPro" id="IPR020097">
    <property type="entry name" value="PsdUridine_synth_TruA_a/b_dom"/>
</dbReference>
<dbReference type="InterPro" id="IPR020094">
    <property type="entry name" value="TruA/RsuA/RluB/E/F_N"/>
</dbReference>
<accession>A0AB39UX98</accession>
<sequence length="277" mass="30783">MVQYPVFSDQPLPTGRVAAIVAYTGTRYSGWQSQKHSEETVQGHVERALSAVAGAPVSVTCAGRTDAGVHAAGQVIHFDVSVSRSPKAWIMGANHHLPADIRLVWANTVDPAFHARYSALSRRYQYILVNQPVAPAWCVGNLGWYHKRLDEQAMDRAAQQLVGEHDFSAFRAAECQSRTPVRRLTRIRVRRDGDLICVDVEGNAFLHHMVRNIVGTLIYVGCGRQPESWVGEVLDSRDRRQGGPTAPASGLYFCRVTYPEHFDIPARAVRLPFRGVE</sequence>
<feature type="binding site" evidence="4 6">
    <location>
        <position position="124"/>
    </location>
    <ligand>
        <name>substrate</name>
    </ligand>
</feature>
<gene>
    <name evidence="4 9" type="primary">truA</name>
    <name evidence="9" type="ORF">AAIA72_02605</name>
</gene>
<dbReference type="GO" id="GO:0003723">
    <property type="term" value="F:RNA binding"/>
    <property type="evidence" value="ECO:0007669"/>
    <property type="project" value="InterPro"/>
</dbReference>
<evidence type="ECO:0000256" key="4">
    <source>
        <dbReference type="HAMAP-Rule" id="MF_00171"/>
    </source>
</evidence>
<dbReference type="CDD" id="cd02570">
    <property type="entry name" value="PseudoU_synth_EcTruA"/>
    <property type="match status" value="1"/>
</dbReference>
<name>A0AB39UX98_9GAMM</name>
<evidence type="ECO:0000256" key="1">
    <source>
        <dbReference type="ARBA" id="ARBA00009375"/>
    </source>
</evidence>
<evidence type="ECO:0000313" key="9">
    <source>
        <dbReference type="EMBL" id="XDT72896.1"/>
    </source>
</evidence>
<dbReference type="KEGG" id="tcd:AAIA72_02605"/>
<evidence type="ECO:0000256" key="2">
    <source>
        <dbReference type="ARBA" id="ARBA00022694"/>
    </source>
</evidence>
<dbReference type="PANTHER" id="PTHR11142:SF0">
    <property type="entry name" value="TRNA PSEUDOURIDINE SYNTHASE-LIKE 1"/>
    <property type="match status" value="1"/>
</dbReference>
<organism evidence="9">
    <name type="scientific">Thermohahella caldifontis</name>
    <dbReference type="NCBI Taxonomy" id="3142973"/>
    <lineage>
        <taxon>Bacteria</taxon>
        <taxon>Pseudomonadati</taxon>
        <taxon>Pseudomonadota</taxon>
        <taxon>Gammaproteobacteria</taxon>
        <taxon>Oceanospirillales</taxon>
        <taxon>Hahellaceae</taxon>
        <taxon>Thermohahella</taxon>
    </lineage>
</organism>
<reference evidence="9" key="1">
    <citation type="submission" date="2024-05" db="EMBL/GenBank/DDBJ databases">
        <title>Genome sequencing of novel strain.</title>
        <authorList>
            <person name="Ganbat D."/>
            <person name="Ganbat S."/>
            <person name="Lee S.-J."/>
        </authorList>
    </citation>
    <scope>NUCLEOTIDE SEQUENCE</scope>
    <source>
        <strain evidence="9">SMD15-11</strain>
    </source>
</reference>
<dbReference type="Gene3D" id="3.30.70.580">
    <property type="entry name" value="Pseudouridine synthase I, catalytic domain, N-terminal subdomain"/>
    <property type="match status" value="1"/>
</dbReference>
<feature type="active site" description="Nucleophile" evidence="4 5">
    <location>
        <position position="66"/>
    </location>
</feature>
<dbReference type="InterPro" id="IPR020103">
    <property type="entry name" value="PsdUridine_synth_cat_dom_sf"/>
</dbReference>
<dbReference type="PIRSF" id="PIRSF001430">
    <property type="entry name" value="tRNA_psdUrid_synth"/>
    <property type="match status" value="1"/>
</dbReference>
<evidence type="ECO:0000256" key="7">
    <source>
        <dbReference type="RuleBase" id="RU003792"/>
    </source>
</evidence>
<comment type="subunit">
    <text evidence="4">Homodimer.</text>
</comment>
<dbReference type="SUPFAM" id="SSF55120">
    <property type="entry name" value="Pseudouridine synthase"/>
    <property type="match status" value="1"/>
</dbReference>
<evidence type="ECO:0000256" key="3">
    <source>
        <dbReference type="ARBA" id="ARBA00023235"/>
    </source>
</evidence>
<proteinExistence type="inferred from homology"/>
<dbReference type="EC" id="5.4.99.12" evidence="4"/>
<protein>
    <recommendedName>
        <fullName evidence="4">tRNA pseudouridine synthase A</fullName>
        <ecNumber evidence="4">5.4.99.12</ecNumber>
    </recommendedName>
    <alternativeName>
        <fullName evidence="4">tRNA pseudouridine(38-40) synthase</fullName>
    </alternativeName>
    <alternativeName>
        <fullName evidence="4">tRNA pseudouridylate synthase I</fullName>
    </alternativeName>
    <alternativeName>
        <fullName evidence="4">tRNA-uridine isomerase I</fullName>
    </alternativeName>
</protein>
<feature type="domain" description="Pseudouridine synthase I TruA alpha/beta" evidence="8">
    <location>
        <begin position="157"/>
        <end position="259"/>
    </location>
</feature>